<dbReference type="PROSITE" id="PS51462">
    <property type="entry name" value="NUDIX"/>
    <property type="match status" value="1"/>
</dbReference>
<dbReference type="PANTHER" id="PTHR43046">
    <property type="entry name" value="GDP-MANNOSE MANNOSYL HYDROLASE"/>
    <property type="match status" value="1"/>
</dbReference>
<feature type="domain" description="Nudix hydrolase" evidence="3">
    <location>
        <begin position="1"/>
        <end position="132"/>
    </location>
</feature>
<dbReference type="Proteomes" id="UP000552709">
    <property type="component" value="Unassembled WGS sequence"/>
</dbReference>
<evidence type="ECO:0000259" key="3">
    <source>
        <dbReference type="PROSITE" id="PS51462"/>
    </source>
</evidence>
<organism evidence="4 5">
    <name type="scientific">Deinococcus humi</name>
    <dbReference type="NCBI Taxonomy" id="662880"/>
    <lineage>
        <taxon>Bacteria</taxon>
        <taxon>Thermotogati</taxon>
        <taxon>Deinococcota</taxon>
        <taxon>Deinococci</taxon>
        <taxon>Deinococcales</taxon>
        <taxon>Deinococcaceae</taxon>
        <taxon>Deinococcus</taxon>
    </lineage>
</organism>
<gene>
    <name evidence="4" type="ORF">HNQ08_001425</name>
</gene>
<dbReference type="CDD" id="cd04669">
    <property type="entry name" value="NUDIX_Hydrolase"/>
    <property type="match status" value="1"/>
</dbReference>
<sequence length="135" mass="14626">MRPRAVGILLNDQNQVLLMLRNKAGRAYATLPGGGIESNESPAEACARELLEEVNLVVSVGKELLVLDNLDNHEHYFHVSLVSGEMRLGDGPEGIRNSAENSYTPQWVNVSALDGVNLVPEQVRGVVRALAQPAD</sequence>
<evidence type="ECO:0000256" key="2">
    <source>
        <dbReference type="ARBA" id="ARBA00022801"/>
    </source>
</evidence>
<dbReference type="PANTHER" id="PTHR43046:SF14">
    <property type="entry name" value="MUTT_NUDIX FAMILY PROTEIN"/>
    <property type="match status" value="1"/>
</dbReference>
<evidence type="ECO:0000256" key="1">
    <source>
        <dbReference type="ARBA" id="ARBA00001946"/>
    </source>
</evidence>
<protein>
    <submittedName>
        <fullName evidence="4">8-oxo-dGTP pyrophosphatase MutT (NUDIX family)</fullName>
    </submittedName>
</protein>
<dbReference type="InterPro" id="IPR020084">
    <property type="entry name" value="NUDIX_hydrolase_CS"/>
</dbReference>
<keyword evidence="5" id="KW-1185">Reference proteome</keyword>
<dbReference type="RefSeq" id="WP_184129080.1">
    <property type="nucleotide sequence ID" value="NZ_JACHFL010000003.1"/>
</dbReference>
<dbReference type="EMBL" id="JACHFL010000003">
    <property type="protein sequence ID" value="MBB5362330.1"/>
    <property type="molecule type" value="Genomic_DNA"/>
</dbReference>
<reference evidence="4 5" key="1">
    <citation type="submission" date="2020-08" db="EMBL/GenBank/DDBJ databases">
        <title>Genomic Encyclopedia of Type Strains, Phase IV (KMG-IV): sequencing the most valuable type-strain genomes for metagenomic binning, comparative biology and taxonomic classification.</title>
        <authorList>
            <person name="Goeker M."/>
        </authorList>
    </citation>
    <scope>NUCLEOTIDE SEQUENCE [LARGE SCALE GENOMIC DNA]</scope>
    <source>
        <strain evidence="4 5">DSM 27939</strain>
    </source>
</reference>
<proteinExistence type="predicted"/>
<comment type="caution">
    <text evidence="4">The sequence shown here is derived from an EMBL/GenBank/DDBJ whole genome shotgun (WGS) entry which is preliminary data.</text>
</comment>
<accession>A0A7W8JSC0</accession>
<dbReference type="GO" id="GO:0016787">
    <property type="term" value="F:hydrolase activity"/>
    <property type="evidence" value="ECO:0007669"/>
    <property type="project" value="UniProtKB-KW"/>
</dbReference>
<dbReference type="InterPro" id="IPR000086">
    <property type="entry name" value="NUDIX_hydrolase_dom"/>
</dbReference>
<name>A0A7W8JSC0_9DEIO</name>
<keyword evidence="2" id="KW-0378">Hydrolase</keyword>
<evidence type="ECO:0000313" key="5">
    <source>
        <dbReference type="Proteomes" id="UP000552709"/>
    </source>
</evidence>
<dbReference type="AlphaFoldDB" id="A0A7W8JSC0"/>
<dbReference type="SUPFAM" id="SSF55811">
    <property type="entry name" value="Nudix"/>
    <property type="match status" value="1"/>
</dbReference>
<dbReference type="Gene3D" id="3.90.79.10">
    <property type="entry name" value="Nucleoside Triphosphate Pyrophosphohydrolase"/>
    <property type="match status" value="1"/>
</dbReference>
<dbReference type="Pfam" id="PF00293">
    <property type="entry name" value="NUDIX"/>
    <property type="match status" value="1"/>
</dbReference>
<dbReference type="PROSITE" id="PS00893">
    <property type="entry name" value="NUDIX_BOX"/>
    <property type="match status" value="1"/>
</dbReference>
<dbReference type="InterPro" id="IPR015797">
    <property type="entry name" value="NUDIX_hydrolase-like_dom_sf"/>
</dbReference>
<evidence type="ECO:0000313" key="4">
    <source>
        <dbReference type="EMBL" id="MBB5362330.1"/>
    </source>
</evidence>
<comment type="cofactor">
    <cofactor evidence="1">
        <name>Mg(2+)</name>
        <dbReference type="ChEBI" id="CHEBI:18420"/>
    </cofactor>
</comment>